<dbReference type="EMBL" id="MK814615">
    <property type="protein sequence ID" value="QCI04850.1"/>
    <property type="molecule type" value="Genomic_DNA"/>
</dbReference>
<evidence type="ECO:0000313" key="1">
    <source>
        <dbReference type="EMBL" id="QCI04850.1"/>
    </source>
</evidence>
<evidence type="ECO:0008006" key="2">
    <source>
        <dbReference type="Google" id="ProtNLM"/>
    </source>
</evidence>
<organism evidence="1">
    <name type="scientific">Bornetia secundiflora</name>
    <dbReference type="NCBI Taxonomy" id="2575637"/>
    <lineage>
        <taxon>Eukaryota</taxon>
        <taxon>Rhodophyta</taxon>
        <taxon>Florideophyceae</taxon>
        <taxon>Rhodymeniophycidae</taxon>
        <taxon>Ceramiales</taxon>
        <taxon>Wrangeliaceae</taxon>
        <taxon>Bornetia</taxon>
    </lineage>
</organism>
<gene>
    <name evidence="1" type="primary">ycf41</name>
</gene>
<sequence length="109" mass="12628">MHLFVATAQIVSLPKTILIRNTCLLGLLVALPNNKKKQSFCICNLYVNPFLYNELLELYCQHDFIIIEGYVDVKKIQVKSHNNNIKTKKQIQVKLSKIHPYIPNIVSQY</sequence>
<protein>
    <recommendedName>
        <fullName evidence="2">Single-stranded DNA binding protein</fullName>
    </recommendedName>
</protein>
<reference evidence="1" key="2">
    <citation type="submission" date="2019-04" db="EMBL/GenBank/DDBJ databases">
        <authorList>
            <person name="Pasella M."/>
        </authorList>
    </citation>
    <scope>NUCLEOTIDE SEQUENCE</scope>
    <source>
        <strain evidence="1">PD2926</strain>
    </source>
</reference>
<dbReference type="AlphaFoldDB" id="A0A4D6WRB4"/>
<name>A0A4D6WRB4_9FLOR</name>
<proteinExistence type="predicted"/>
<keyword evidence="1" id="KW-0934">Plastid</keyword>
<reference evidence="1" key="1">
    <citation type="journal article" date="2019" name="Mol. Phylogenet. Evol.">
        <title>Morphological evolution and classification of the red algal order Ceramiales inferred using plastid phylogenomics.</title>
        <authorList>
            <person name="Diaz-Tapia P."/>
            <person name="Pasella M.M."/>
            <person name="Verbruggen H."/>
            <person name="Maggs C.A."/>
        </authorList>
    </citation>
    <scope>NUCLEOTIDE SEQUENCE</scope>
    <source>
        <strain evidence="1">PD2926</strain>
    </source>
</reference>
<geneLocation type="plastid" evidence="1"/>
<accession>A0A4D6WRB4</accession>